<protein>
    <submittedName>
        <fullName evidence="10">Response regulator transcription factor</fullName>
    </submittedName>
</protein>
<evidence type="ECO:0000256" key="5">
    <source>
        <dbReference type="ARBA" id="ARBA00023163"/>
    </source>
</evidence>
<keyword evidence="4 7" id="KW-0238">DNA-binding</keyword>
<dbReference type="InterPro" id="IPR039420">
    <property type="entry name" value="WalR-like"/>
</dbReference>
<accession>A0A926ETU4</accession>
<comment type="caution">
    <text evidence="10">The sequence shown here is derived from an EMBL/GenBank/DDBJ whole genome shotgun (WGS) entry which is preliminary data.</text>
</comment>
<dbReference type="GO" id="GO:0006355">
    <property type="term" value="P:regulation of DNA-templated transcription"/>
    <property type="evidence" value="ECO:0007669"/>
    <property type="project" value="InterPro"/>
</dbReference>
<dbReference type="Gene3D" id="6.10.250.690">
    <property type="match status" value="1"/>
</dbReference>
<dbReference type="InterPro" id="IPR011006">
    <property type="entry name" value="CheY-like_superfamily"/>
</dbReference>
<evidence type="ECO:0000256" key="7">
    <source>
        <dbReference type="PROSITE-ProRule" id="PRU01091"/>
    </source>
</evidence>
<evidence type="ECO:0000313" key="10">
    <source>
        <dbReference type="EMBL" id="MBC8587372.1"/>
    </source>
</evidence>
<evidence type="ECO:0000256" key="3">
    <source>
        <dbReference type="ARBA" id="ARBA00023015"/>
    </source>
</evidence>
<gene>
    <name evidence="10" type="ORF">H8707_03860</name>
</gene>
<dbReference type="Gene3D" id="1.10.10.10">
    <property type="entry name" value="Winged helix-like DNA-binding domain superfamily/Winged helix DNA-binding domain"/>
    <property type="match status" value="1"/>
</dbReference>
<dbReference type="SMART" id="SM00862">
    <property type="entry name" value="Trans_reg_C"/>
    <property type="match status" value="1"/>
</dbReference>
<dbReference type="Proteomes" id="UP000601171">
    <property type="component" value="Unassembled WGS sequence"/>
</dbReference>
<dbReference type="SUPFAM" id="SSF52172">
    <property type="entry name" value="CheY-like"/>
    <property type="match status" value="1"/>
</dbReference>
<dbReference type="GO" id="GO:0000976">
    <property type="term" value="F:transcription cis-regulatory region binding"/>
    <property type="evidence" value="ECO:0007669"/>
    <property type="project" value="TreeGrafter"/>
</dbReference>
<dbReference type="InterPro" id="IPR036388">
    <property type="entry name" value="WH-like_DNA-bd_sf"/>
</dbReference>
<sequence length="227" mass="26053">MSLIYCIEDDENIRELVLYALNNSGFEAMGFEDASMFYECLSSASPDLILLDIMLPGDDGYLILKKLKSNPKTESIPVIMVTSKTGEFDKVKSLDMGADDYIEKPFGVLELISRIKAVLRRVKKIEENTNKICIDDLCIDNKKHLVTVDEKEIILTFKEYELLHYLMRNKNLVLSREQIMNEVWGFDYEGESRTVDVHIRTLRLKLGTAGELIQTIRNVGYKIKLDS</sequence>
<evidence type="ECO:0000259" key="8">
    <source>
        <dbReference type="PROSITE" id="PS50110"/>
    </source>
</evidence>
<dbReference type="SUPFAM" id="SSF46894">
    <property type="entry name" value="C-terminal effector domain of the bipartite response regulators"/>
    <property type="match status" value="1"/>
</dbReference>
<proteinExistence type="predicted"/>
<keyword evidence="11" id="KW-1185">Reference proteome</keyword>
<evidence type="ECO:0000256" key="6">
    <source>
        <dbReference type="PROSITE-ProRule" id="PRU00169"/>
    </source>
</evidence>
<dbReference type="AlphaFoldDB" id="A0A926ETU4"/>
<dbReference type="CDD" id="cd00383">
    <property type="entry name" value="trans_reg_C"/>
    <property type="match status" value="1"/>
</dbReference>
<dbReference type="GO" id="GO:0005829">
    <property type="term" value="C:cytosol"/>
    <property type="evidence" value="ECO:0007669"/>
    <property type="project" value="TreeGrafter"/>
</dbReference>
<dbReference type="PROSITE" id="PS50110">
    <property type="entry name" value="RESPONSE_REGULATORY"/>
    <property type="match status" value="1"/>
</dbReference>
<reference evidence="10" key="1">
    <citation type="submission" date="2020-08" db="EMBL/GenBank/DDBJ databases">
        <title>Genome public.</title>
        <authorList>
            <person name="Liu C."/>
            <person name="Sun Q."/>
        </authorList>
    </citation>
    <scope>NUCLEOTIDE SEQUENCE</scope>
    <source>
        <strain evidence="10">BX21</strain>
    </source>
</reference>
<feature type="DNA-binding region" description="OmpR/PhoB-type" evidence="7">
    <location>
        <begin position="129"/>
        <end position="225"/>
    </location>
</feature>
<dbReference type="SMART" id="SM00448">
    <property type="entry name" value="REC"/>
    <property type="match status" value="1"/>
</dbReference>
<evidence type="ECO:0000256" key="4">
    <source>
        <dbReference type="ARBA" id="ARBA00023125"/>
    </source>
</evidence>
<dbReference type="Gene3D" id="3.40.50.2300">
    <property type="match status" value="1"/>
</dbReference>
<dbReference type="Pfam" id="PF00486">
    <property type="entry name" value="Trans_reg_C"/>
    <property type="match status" value="1"/>
</dbReference>
<keyword evidence="3" id="KW-0805">Transcription regulation</keyword>
<dbReference type="InterPro" id="IPR001867">
    <property type="entry name" value="OmpR/PhoB-type_DNA-bd"/>
</dbReference>
<dbReference type="InterPro" id="IPR001789">
    <property type="entry name" value="Sig_transdc_resp-reg_receiver"/>
</dbReference>
<feature type="modified residue" description="4-aspartylphosphate" evidence="6">
    <location>
        <position position="52"/>
    </location>
</feature>
<dbReference type="FunFam" id="1.10.10.10:FF:000018">
    <property type="entry name" value="DNA-binding response regulator ResD"/>
    <property type="match status" value="1"/>
</dbReference>
<keyword evidence="1 6" id="KW-0597">Phosphoprotein</keyword>
<dbReference type="PANTHER" id="PTHR48111">
    <property type="entry name" value="REGULATOR OF RPOS"/>
    <property type="match status" value="1"/>
</dbReference>
<feature type="domain" description="Response regulatory" evidence="8">
    <location>
        <begin position="3"/>
        <end position="119"/>
    </location>
</feature>
<keyword evidence="2" id="KW-0902">Two-component regulatory system</keyword>
<organism evidence="10 11">
    <name type="scientific">Paratissierella segnis</name>
    <dbReference type="NCBI Taxonomy" id="2763679"/>
    <lineage>
        <taxon>Bacteria</taxon>
        <taxon>Bacillati</taxon>
        <taxon>Bacillota</taxon>
        <taxon>Tissierellia</taxon>
        <taxon>Tissierellales</taxon>
        <taxon>Tissierellaceae</taxon>
        <taxon>Paratissierella</taxon>
    </lineage>
</organism>
<feature type="domain" description="OmpR/PhoB-type" evidence="9">
    <location>
        <begin position="129"/>
        <end position="225"/>
    </location>
</feature>
<evidence type="ECO:0000256" key="2">
    <source>
        <dbReference type="ARBA" id="ARBA00023012"/>
    </source>
</evidence>
<evidence type="ECO:0000256" key="1">
    <source>
        <dbReference type="ARBA" id="ARBA00022553"/>
    </source>
</evidence>
<keyword evidence="5" id="KW-0804">Transcription</keyword>
<name>A0A926ETU4_9FIRM</name>
<evidence type="ECO:0000259" key="9">
    <source>
        <dbReference type="PROSITE" id="PS51755"/>
    </source>
</evidence>
<dbReference type="PANTHER" id="PTHR48111:SF1">
    <property type="entry name" value="TWO-COMPONENT RESPONSE REGULATOR ORR33"/>
    <property type="match status" value="1"/>
</dbReference>
<dbReference type="PROSITE" id="PS51755">
    <property type="entry name" value="OMPR_PHOB"/>
    <property type="match status" value="1"/>
</dbReference>
<dbReference type="GO" id="GO:0000156">
    <property type="term" value="F:phosphorelay response regulator activity"/>
    <property type="evidence" value="ECO:0007669"/>
    <property type="project" value="TreeGrafter"/>
</dbReference>
<dbReference type="RefSeq" id="WP_262428829.1">
    <property type="nucleotide sequence ID" value="NZ_JACRTG010000010.1"/>
</dbReference>
<dbReference type="GO" id="GO:0032993">
    <property type="term" value="C:protein-DNA complex"/>
    <property type="evidence" value="ECO:0007669"/>
    <property type="project" value="TreeGrafter"/>
</dbReference>
<dbReference type="InterPro" id="IPR016032">
    <property type="entry name" value="Sig_transdc_resp-reg_C-effctor"/>
</dbReference>
<dbReference type="EMBL" id="JACRTG010000010">
    <property type="protein sequence ID" value="MBC8587372.1"/>
    <property type="molecule type" value="Genomic_DNA"/>
</dbReference>
<dbReference type="Pfam" id="PF00072">
    <property type="entry name" value="Response_reg"/>
    <property type="match status" value="1"/>
</dbReference>
<evidence type="ECO:0000313" key="11">
    <source>
        <dbReference type="Proteomes" id="UP000601171"/>
    </source>
</evidence>